<reference evidence="5" key="3">
    <citation type="submission" date="2025-08" db="UniProtKB">
        <authorList>
            <consortium name="Ensembl"/>
        </authorList>
    </citation>
    <scope>IDENTIFICATION</scope>
</reference>
<keyword evidence="2" id="KW-0520">NAD</keyword>
<protein>
    <recommendedName>
        <fullName evidence="2">Poly [ADP-ribose] polymerase</fullName>
        <shortName evidence="2">PARP</shortName>
        <ecNumber evidence="2">2.4.2.-</ecNumber>
    </recommendedName>
</protein>
<feature type="domain" description="PARP catalytic" evidence="4">
    <location>
        <begin position="152"/>
        <end position="360"/>
    </location>
</feature>
<dbReference type="Pfam" id="PF00644">
    <property type="entry name" value="PARP"/>
    <property type="match status" value="1"/>
</dbReference>
<dbReference type="Gene3D" id="3.90.228.10">
    <property type="match status" value="1"/>
</dbReference>
<evidence type="ECO:0000313" key="6">
    <source>
        <dbReference type="Proteomes" id="UP000265140"/>
    </source>
</evidence>
<dbReference type="PROSITE" id="PS51059">
    <property type="entry name" value="PARP_CATALYTIC"/>
    <property type="match status" value="1"/>
</dbReference>
<keyword evidence="2" id="KW-0328">Glycosyltransferase</keyword>
<dbReference type="CDD" id="cd01439">
    <property type="entry name" value="TCCD_inducible_PARP_like"/>
    <property type="match status" value="1"/>
</dbReference>
<dbReference type="PANTHER" id="PTHR45740:SF6">
    <property type="entry name" value="PROTEIN MONO-ADP-RIBOSYLTRANSFERASE PARP12"/>
    <property type="match status" value="1"/>
</dbReference>
<reference evidence="5" key="4">
    <citation type="submission" date="2025-09" db="UniProtKB">
        <authorList>
            <consortium name="Ensembl"/>
        </authorList>
    </citation>
    <scope>IDENTIFICATION</scope>
</reference>
<evidence type="ECO:0000256" key="2">
    <source>
        <dbReference type="RuleBase" id="RU362114"/>
    </source>
</evidence>
<dbReference type="InterPro" id="IPR012317">
    <property type="entry name" value="Poly(ADP-ribose)pol_cat_dom"/>
</dbReference>
<dbReference type="PANTHER" id="PTHR45740">
    <property type="entry name" value="POLY [ADP-RIBOSE] POLYMERASE"/>
    <property type="match status" value="1"/>
</dbReference>
<sequence>MRMSSLLRQGCFLSHELTSEHNRRVLGEHHLEELDRRELCTLLLQNDDRLLPPVCFIYNKGGGRYGYCPDKDSCTRLHICQRYISGICAAEVDCDKSHDFYEPQPLNTLQNRGVPNELVASMLPTYRNIQAIGDTKYCKNNSVGQLLQSKAFPGHWDKCSVPETGFKRVALQRSSDEYKKILDLFHQTMPGFNVKSIERVQNRILWDIFQWQEDVMRGKNAGTENERHLFYGTDSKHVDDICLQNVDWRMERRHGMPYGKGGYFSKDASNSHSYTSQSGVRSMFVCRVMVGIYTQGHPSSIQPLLKVSYDSYVDHVSNPSIFVVVNKHQVYPEYLIQYREGSRPLTYGPALSSNPNQTQYIHWQPTPVMLQSQATPGQPKNTRFIYPHPRFVQRESTLSTQPQTLLSHHSNPAGLPAHPSMQNPAGKRTQRPTLRHASAQFGSMNSLTQTSFQPGLRIYTPHQAFFPMTSAACPPRRSQFAGMKAKSKSMASLDNP</sequence>
<dbReference type="GO" id="GO:0003950">
    <property type="term" value="F:NAD+ poly-ADP-ribosyltransferase activity"/>
    <property type="evidence" value="ECO:0007669"/>
    <property type="project" value="UniProtKB-UniRule"/>
</dbReference>
<keyword evidence="2" id="KW-0808">Transferase</keyword>
<dbReference type="Ensembl" id="ENSELUT00000048491.2">
    <property type="protein sequence ID" value="ENSELUP00000045870.2"/>
    <property type="gene ID" value="ENSELUG00000033982.2"/>
</dbReference>
<evidence type="ECO:0000313" key="5">
    <source>
        <dbReference type="Ensembl" id="ENSELUP00000045870.2"/>
    </source>
</evidence>
<feature type="region of interest" description="Disordered" evidence="3">
    <location>
        <begin position="396"/>
        <end position="431"/>
    </location>
</feature>
<dbReference type="OMA" id="WRMERRH"/>
<comment type="similarity">
    <text evidence="1">Belongs to the ARTD/PARP family.</text>
</comment>
<dbReference type="AlphaFoldDB" id="A0A6Q2WXH1"/>
<keyword evidence="6" id="KW-1185">Reference proteome</keyword>
<reference evidence="6" key="1">
    <citation type="journal article" date="2014" name="PLoS ONE">
        <title>The genome and linkage map of the northern pike (Esox lucius): conserved synteny revealed between the salmonid sister group and the Neoteleostei.</title>
        <authorList>
            <person name="Rondeau E.B."/>
            <person name="Minkley D.R."/>
            <person name="Leong J.S."/>
            <person name="Messmer A.M."/>
            <person name="Jantzen J.R."/>
            <person name="von Schalburg K.R."/>
            <person name="Lemon C."/>
            <person name="Bird N.H."/>
            <person name="Koop B.F."/>
        </authorList>
    </citation>
    <scope>NUCLEOTIDE SEQUENCE</scope>
</reference>
<name>A0A6Q2WXH1_ESOLU</name>
<dbReference type="SUPFAM" id="SSF56399">
    <property type="entry name" value="ADP-ribosylation"/>
    <property type="match status" value="1"/>
</dbReference>
<dbReference type="GeneTree" id="ENSGT00940000154649"/>
<organism evidence="5 6">
    <name type="scientific">Esox lucius</name>
    <name type="common">Northern pike</name>
    <dbReference type="NCBI Taxonomy" id="8010"/>
    <lineage>
        <taxon>Eukaryota</taxon>
        <taxon>Metazoa</taxon>
        <taxon>Chordata</taxon>
        <taxon>Craniata</taxon>
        <taxon>Vertebrata</taxon>
        <taxon>Euteleostomi</taxon>
        <taxon>Actinopterygii</taxon>
        <taxon>Neopterygii</taxon>
        <taxon>Teleostei</taxon>
        <taxon>Protacanthopterygii</taxon>
        <taxon>Esociformes</taxon>
        <taxon>Esocidae</taxon>
        <taxon>Esox</taxon>
    </lineage>
</organism>
<dbReference type="EC" id="2.4.2.-" evidence="2"/>
<evidence type="ECO:0000259" key="4">
    <source>
        <dbReference type="PROSITE" id="PS51059"/>
    </source>
</evidence>
<reference evidence="5" key="2">
    <citation type="submission" date="2020-02" db="EMBL/GenBank/DDBJ databases">
        <title>Esox lucius (northern pike) genome, fEsoLuc1, primary haplotype.</title>
        <authorList>
            <person name="Myers G."/>
            <person name="Karagic N."/>
            <person name="Meyer A."/>
            <person name="Pippel M."/>
            <person name="Reichard M."/>
            <person name="Winkler S."/>
            <person name="Tracey A."/>
            <person name="Sims Y."/>
            <person name="Howe K."/>
            <person name="Rhie A."/>
            <person name="Formenti G."/>
            <person name="Durbin R."/>
            <person name="Fedrigo O."/>
            <person name="Jarvis E.D."/>
        </authorList>
    </citation>
    <scope>NUCLEOTIDE SEQUENCE [LARGE SCALE GENOMIC DNA]</scope>
</reference>
<feature type="compositionally biased region" description="Polar residues" evidence="3">
    <location>
        <begin position="396"/>
        <end position="410"/>
    </location>
</feature>
<dbReference type="Bgee" id="ENSELUG00000033982">
    <property type="expression patterns" value="Expressed in stomach and 14 other cell types or tissues"/>
</dbReference>
<proteinExistence type="inferred from homology"/>
<dbReference type="Proteomes" id="UP000265140">
    <property type="component" value="Chromosome 23"/>
</dbReference>
<dbReference type="GO" id="GO:1990404">
    <property type="term" value="F:NAD+-protein mono-ADP-ribosyltransferase activity"/>
    <property type="evidence" value="ECO:0007669"/>
    <property type="project" value="TreeGrafter"/>
</dbReference>
<dbReference type="InterPro" id="IPR051712">
    <property type="entry name" value="ARTD-AVP"/>
</dbReference>
<dbReference type="GO" id="GO:0005634">
    <property type="term" value="C:nucleus"/>
    <property type="evidence" value="ECO:0007669"/>
    <property type="project" value="TreeGrafter"/>
</dbReference>
<evidence type="ECO:0000256" key="1">
    <source>
        <dbReference type="ARBA" id="ARBA00024347"/>
    </source>
</evidence>
<dbReference type="InParanoid" id="A0A6Q2WXH1"/>
<accession>A0A6Q2WXH1</accession>
<evidence type="ECO:0000256" key="3">
    <source>
        <dbReference type="SAM" id="MobiDB-lite"/>
    </source>
</evidence>